<keyword evidence="1" id="KW-1133">Transmembrane helix</keyword>
<evidence type="ECO:0000313" key="2">
    <source>
        <dbReference type="EMBL" id="MFD2413676.1"/>
    </source>
</evidence>
<gene>
    <name evidence="2" type="ORF">ACFSX3_27795</name>
</gene>
<keyword evidence="3" id="KW-1185">Reference proteome</keyword>
<sequence>MDTIINGAVIGAIAVVAAVVWREIKRINIAASAREDRLMSLAESLAQRFESLAGQYETLALDVHDIKANLNGRDAA</sequence>
<feature type="transmembrane region" description="Helical" evidence="1">
    <location>
        <begin position="6"/>
        <end position="24"/>
    </location>
</feature>
<name>A0ABW5FLR1_9BACL</name>
<dbReference type="Proteomes" id="UP001597448">
    <property type="component" value="Unassembled WGS sequence"/>
</dbReference>
<protein>
    <submittedName>
        <fullName evidence="2">Uncharacterized protein</fullName>
    </submittedName>
</protein>
<reference evidence="3" key="1">
    <citation type="journal article" date="2019" name="Int. J. Syst. Evol. Microbiol.">
        <title>The Global Catalogue of Microorganisms (GCM) 10K type strain sequencing project: providing services to taxonomists for standard genome sequencing and annotation.</title>
        <authorList>
            <consortium name="The Broad Institute Genomics Platform"/>
            <consortium name="The Broad Institute Genome Sequencing Center for Infectious Disease"/>
            <person name="Wu L."/>
            <person name="Ma J."/>
        </authorList>
    </citation>
    <scope>NUCLEOTIDE SEQUENCE [LARGE SCALE GENOMIC DNA]</scope>
    <source>
        <strain evidence="3">CCM 8725</strain>
    </source>
</reference>
<keyword evidence="1" id="KW-0812">Transmembrane</keyword>
<evidence type="ECO:0000313" key="3">
    <source>
        <dbReference type="Proteomes" id="UP001597448"/>
    </source>
</evidence>
<keyword evidence="1" id="KW-0472">Membrane</keyword>
<accession>A0ABW5FLR1</accession>
<dbReference type="RefSeq" id="WP_209994907.1">
    <property type="nucleotide sequence ID" value="NZ_JBHSVQ010000001.1"/>
</dbReference>
<comment type="caution">
    <text evidence="2">The sequence shown here is derived from an EMBL/GenBank/DDBJ whole genome shotgun (WGS) entry which is preliminary data.</text>
</comment>
<proteinExistence type="predicted"/>
<evidence type="ECO:0000256" key="1">
    <source>
        <dbReference type="SAM" id="Phobius"/>
    </source>
</evidence>
<dbReference type="EMBL" id="JBHUKY010000076">
    <property type="protein sequence ID" value="MFD2413676.1"/>
    <property type="molecule type" value="Genomic_DNA"/>
</dbReference>
<organism evidence="2 3">
    <name type="scientific">Paenibacillus rhizoplanae</name>
    <dbReference type="NCBI Taxonomy" id="1917181"/>
    <lineage>
        <taxon>Bacteria</taxon>
        <taxon>Bacillati</taxon>
        <taxon>Bacillota</taxon>
        <taxon>Bacilli</taxon>
        <taxon>Bacillales</taxon>
        <taxon>Paenibacillaceae</taxon>
        <taxon>Paenibacillus</taxon>
    </lineage>
</organism>